<dbReference type="Gene3D" id="1.20.1250.20">
    <property type="entry name" value="MFS general substrate transporter like domains"/>
    <property type="match status" value="1"/>
</dbReference>
<dbReference type="GO" id="GO:0005886">
    <property type="term" value="C:plasma membrane"/>
    <property type="evidence" value="ECO:0007669"/>
    <property type="project" value="UniProtKB-SubCell"/>
</dbReference>
<dbReference type="InterPro" id="IPR020846">
    <property type="entry name" value="MFS_dom"/>
</dbReference>
<dbReference type="Pfam" id="PF07690">
    <property type="entry name" value="MFS_1"/>
    <property type="match status" value="1"/>
</dbReference>
<proteinExistence type="predicted"/>
<evidence type="ECO:0000313" key="8">
    <source>
        <dbReference type="Proteomes" id="UP000199494"/>
    </source>
</evidence>
<dbReference type="EMBL" id="FMZE01000011">
    <property type="protein sequence ID" value="SDD66908.1"/>
    <property type="molecule type" value="Genomic_DNA"/>
</dbReference>
<name>A0A222VVV1_9PSEU</name>
<evidence type="ECO:0000313" key="7">
    <source>
        <dbReference type="EMBL" id="SDD66908.1"/>
    </source>
</evidence>
<evidence type="ECO:0000256" key="1">
    <source>
        <dbReference type="ARBA" id="ARBA00004651"/>
    </source>
</evidence>
<dbReference type="SUPFAM" id="SSF103473">
    <property type="entry name" value="MFS general substrate transporter"/>
    <property type="match status" value="1"/>
</dbReference>
<dbReference type="PANTHER" id="PTHR42718">
    <property type="entry name" value="MAJOR FACILITATOR SUPERFAMILY MULTIDRUG TRANSPORTER MFSC"/>
    <property type="match status" value="1"/>
</dbReference>
<comment type="subcellular location">
    <subcellularLocation>
        <location evidence="1">Cell membrane</location>
        <topology evidence="1">Multi-pass membrane protein</topology>
    </subcellularLocation>
</comment>
<dbReference type="GO" id="GO:0022857">
    <property type="term" value="F:transmembrane transporter activity"/>
    <property type="evidence" value="ECO:0007669"/>
    <property type="project" value="InterPro"/>
</dbReference>
<dbReference type="InterPro" id="IPR011701">
    <property type="entry name" value="MFS"/>
</dbReference>
<evidence type="ECO:0000256" key="6">
    <source>
        <dbReference type="ARBA" id="ARBA00023136"/>
    </source>
</evidence>
<evidence type="ECO:0000256" key="2">
    <source>
        <dbReference type="ARBA" id="ARBA00022448"/>
    </source>
</evidence>
<organism evidence="7 8">
    <name type="scientific">Prauserella marina</name>
    <dbReference type="NCBI Taxonomy" id="530584"/>
    <lineage>
        <taxon>Bacteria</taxon>
        <taxon>Bacillati</taxon>
        <taxon>Actinomycetota</taxon>
        <taxon>Actinomycetes</taxon>
        <taxon>Pseudonocardiales</taxon>
        <taxon>Pseudonocardiaceae</taxon>
        <taxon>Prauserella</taxon>
    </lineage>
</organism>
<dbReference type="AlphaFoldDB" id="A0A222VVV1"/>
<keyword evidence="3" id="KW-1003">Cell membrane</keyword>
<evidence type="ECO:0000256" key="5">
    <source>
        <dbReference type="ARBA" id="ARBA00022989"/>
    </source>
</evidence>
<sequence>MTTIAPSAEQNAARRRWWVLAVIGLAQLLVIIDVTIMTIALPSAQQELGMSDSARQWAITAYTVAFGGLLLLGGRLADRLGRKNTLLIGALGFAIASAIGGAASNTGMLLAARAGQGVFAALLAPSTMSLLTITFTEPKERARVFGIFSAIMMSGAAIGLVAGGALAEFLDWRWCLYINLPIAIVATVLGAFVLPKVERHRDTPLDWLSAVFGGGAIVSLVYALSEAGEDGFGSALVVGLLGLAIVLISAFVFRQAKAANPLLPLGIVTERARATAFLGIGFAGLGMFGMFLFLTFQLQGIMRYGPLEAGLAFLPFVGANILVSTQITRRLMPKYGARPMLAGGLLVLAAGLALFTQLTPESGYATLLLPTELLLGAGAGLVMPAAINAATAGVAARDSGVASAFITTSQQVGASIGTAALNTIAASATASVAAGGAAATVHGYATASGWAAGVLVVGAIIAALLYRPPAARPEPDNTEEPRTREKPEPAAAR</sequence>
<keyword evidence="5" id="KW-1133">Transmembrane helix</keyword>
<dbReference type="Proteomes" id="UP000199494">
    <property type="component" value="Unassembled WGS sequence"/>
</dbReference>
<keyword evidence="6" id="KW-0472">Membrane</keyword>
<dbReference type="OrthoDB" id="4080117at2"/>
<dbReference type="Gene3D" id="1.20.1720.10">
    <property type="entry name" value="Multidrug resistance protein D"/>
    <property type="match status" value="1"/>
</dbReference>
<dbReference type="CDD" id="cd17321">
    <property type="entry name" value="MFS_MMR_MDR_like"/>
    <property type="match status" value="1"/>
</dbReference>
<keyword evidence="2" id="KW-0813">Transport</keyword>
<dbReference type="STRING" id="530584.SAMN05421630_11121"/>
<keyword evidence="4" id="KW-0812">Transmembrane</keyword>
<dbReference type="KEGG" id="pmad:BAY61_27030"/>
<accession>A0A222VVV1</accession>
<dbReference type="InterPro" id="IPR036259">
    <property type="entry name" value="MFS_trans_sf"/>
</dbReference>
<dbReference type="PROSITE" id="PS50850">
    <property type="entry name" value="MFS"/>
    <property type="match status" value="1"/>
</dbReference>
<dbReference type="PANTHER" id="PTHR42718:SF46">
    <property type="entry name" value="BLR6921 PROTEIN"/>
    <property type="match status" value="1"/>
</dbReference>
<keyword evidence="8" id="KW-1185">Reference proteome</keyword>
<protein>
    <submittedName>
        <fullName evidence="7">Drug resistance transporter, EmrB/QacA subfamily</fullName>
    </submittedName>
</protein>
<dbReference type="RefSeq" id="WP_091809074.1">
    <property type="nucleotide sequence ID" value="NZ_CP016353.1"/>
</dbReference>
<evidence type="ECO:0000256" key="3">
    <source>
        <dbReference type="ARBA" id="ARBA00022475"/>
    </source>
</evidence>
<dbReference type="InterPro" id="IPR005829">
    <property type="entry name" value="Sugar_transporter_CS"/>
</dbReference>
<gene>
    <name evidence="7" type="ORF">SAMN05421630_11121</name>
</gene>
<reference evidence="7 8" key="1">
    <citation type="submission" date="2016-10" db="EMBL/GenBank/DDBJ databases">
        <authorList>
            <person name="de Groot N.N."/>
        </authorList>
    </citation>
    <scope>NUCLEOTIDE SEQUENCE [LARGE SCALE GENOMIC DNA]</scope>
    <source>
        <strain evidence="7 8">CGMCC 4.5506</strain>
    </source>
</reference>
<dbReference type="PROSITE" id="PS00216">
    <property type="entry name" value="SUGAR_TRANSPORT_1"/>
    <property type="match status" value="1"/>
</dbReference>
<evidence type="ECO:0000256" key="4">
    <source>
        <dbReference type="ARBA" id="ARBA00022692"/>
    </source>
</evidence>